<keyword evidence="1" id="KW-0472">Membrane</keyword>
<evidence type="ECO:0000256" key="1">
    <source>
        <dbReference type="SAM" id="Phobius"/>
    </source>
</evidence>
<evidence type="ECO:0008006" key="5">
    <source>
        <dbReference type="Google" id="ProtNLM"/>
    </source>
</evidence>
<proteinExistence type="predicted"/>
<evidence type="ECO:0000313" key="4">
    <source>
        <dbReference type="Proteomes" id="UP001152308"/>
    </source>
</evidence>
<sequence length="654" mass="67080">MSSNSPVRLRRLLGAVLAALIVGMGAVAPAAAAPGDGTTTLNWRQLGMGTSVTIDGADVPVGVSIPVPQGMSPTTLTGVVASAINVTDAFIQVARTDGTIIGTVVVPRFGPRQLSTAFSVPLTAVPVGDNGRADLRLTLRNGTDDSVCGPVPEVALTNLNVAFRGAATVPSTIQDVFGTVVNRVTVYTPVEPSAAAAQTTLGVVAAIANHYRPQRVAIDVVESADARLPRAASPLNRVVVIREEGGAGSVRLERAGLPGAALVISGDQDSLPDQVALFRDGLTDLAQTPSAAVELVGDRQVQGSDSVTFGEFSDRLSVEALGTASLVPGFDPTILALGRPGAVDVALKARYTPVRDDERANVMAVTGGEILHTSALDASGSLDTQFTIPAAQVAANEPLEFRVSYEPAPGACSPRSVPLTFQIDPSSTASSSTTPVRMGGFSSVPLGWQPTVQVALDNTNPAQLDAAAELIASVQRSSATALSPVLVPVDQAIASNTGALVVADATNARPLNPPINTEDSSTLVDLAAQIRLAIPDGLGTIQAFSQNSRTVVLVSTSGSWDLIDPLFAYLDDQQGDLANLRGDVLVAGRAGQPELMTVRADGPQAEVDQVGTSWVVWLGVSAAVIAIAALVAVAIMLYRRRFGGSSGPADGSTT</sequence>
<dbReference type="Proteomes" id="UP001152308">
    <property type="component" value="Unassembled WGS sequence"/>
</dbReference>
<evidence type="ECO:0000256" key="2">
    <source>
        <dbReference type="SAM" id="SignalP"/>
    </source>
</evidence>
<keyword evidence="1" id="KW-0812">Transmembrane</keyword>
<name>A0ABT6BP75_9ACTN</name>
<keyword evidence="1" id="KW-1133">Transmembrane helix</keyword>
<keyword evidence="2" id="KW-0732">Signal</keyword>
<feature type="signal peptide" evidence="2">
    <location>
        <begin position="1"/>
        <end position="32"/>
    </location>
</feature>
<comment type="caution">
    <text evidence="3">The sequence shown here is derived from an EMBL/GenBank/DDBJ whole genome shotgun (WGS) entry which is preliminary data.</text>
</comment>
<reference evidence="3" key="1">
    <citation type="journal article" date="2022" name="Data Brief">
        <title>Draft genome sequence data of Gordonia hongkongensis strain EUFUS-Z928 isolated from the octocoral Eunicea fusca.</title>
        <authorList>
            <person name="Sanchez-Suarez J."/>
            <person name="Diaz L."/>
            <person name="Melo-Bolivar J."/>
            <person name="Villamil L."/>
        </authorList>
    </citation>
    <scope>NUCLEOTIDE SEQUENCE</scope>
    <source>
        <strain evidence="3">EUFUS-Z928</strain>
    </source>
</reference>
<reference evidence="3" key="2">
    <citation type="submission" date="2022-01" db="EMBL/GenBank/DDBJ databases">
        <authorList>
            <person name="Sanchez-Suarez J."/>
            <person name="Villamil L."/>
            <person name="Diaz L.E."/>
        </authorList>
    </citation>
    <scope>NUCLEOTIDE SEQUENCE</scope>
    <source>
        <strain evidence="3">EUFUS-Z928</strain>
    </source>
</reference>
<dbReference type="EMBL" id="JAKJLQ010000001">
    <property type="protein sequence ID" value="MDF6099773.1"/>
    <property type="molecule type" value="Genomic_DNA"/>
</dbReference>
<feature type="chain" id="PRO_5045368868" description="Cellulose biosynthesis cyclic di-GMP-binding regulatory protein BcsB" evidence="2">
    <location>
        <begin position="33"/>
        <end position="654"/>
    </location>
</feature>
<protein>
    <recommendedName>
        <fullName evidence="5">Cellulose biosynthesis cyclic di-GMP-binding regulatory protein BcsB</fullName>
    </recommendedName>
</protein>
<organism evidence="3 4">
    <name type="scientific">Gordonia hongkongensis</name>
    <dbReference type="NCBI Taxonomy" id="1701090"/>
    <lineage>
        <taxon>Bacteria</taxon>
        <taxon>Bacillati</taxon>
        <taxon>Actinomycetota</taxon>
        <taxon>Actinomycetes</taxon>
        <taxon>Mycobacteriales</taxon>
        <taxon>Gordoniaceae</taxon>
        <taxon>Gordonia</taxon>
    </lineage>
</organism>
<gene>
    <name evidence="3" type="ORF">L2299_01760</name>
</gene>
<dbReference type="RefSeq" id="WP_277242548.1">
    <property type="nucleotide sequence ID" value="NZ_JAKJLQ010000001.1"/>
</dbReference>
<evidence type="ECO:0000313" key="3">
    <source>
        <dbReference type="EMBL" id="MDF6099773.1"/>
    </source>
</evidence>
<accession>A0ABT6BP75</accession>
<feature type="transmembrane region" description="Helical" evidence="1">
    <location>
        <begin position="614"/>
        <end position="638"/>
    </location>
</feature>
<keyword evidence="4" id="KW-1185">Reference proteome</keyword>